<evidence type="ECO:0000259" key="2">
    <source>
        <dbReference type="Pfam" id="PF06812"/>
    </source>
</evidence>
<dbReference type="PANTHER" id="PTHR37024:SF3">
    <property type="entry name" value="TYPE VI SECRETION SYSTEM PROTEIN TSSA"/>
    <property type="match status" value="1"/>
</dbReference>
<dbReference type="STRING" id="225937.HP15_3464"/>
<organism evidence="3 4">
    <name type="scientific">Marinobacter adhaerens (strain DSM 23420 / HP15)</name>
    <dbReference type="NCBI Taxonomy" id="225937"/>
    <lineage>
        <taxon>Bacteria</taxon>
        <taxon>Pseudomonadati</taxon>
        <taxon>Pseudomonadota</taxon>
        <taxon>Gammaproteobacteria</taxon>
        <taxon>Pseudomonadales</taxon>
        <taxon>Marinobacteraceae</taxon>
        <taxon>Marinobacter</taxon>
    </lineage>
</organism>
<dbReference type="eggNOG" id="COG3515">
    <property type="taxonomic scope" value="Bacteria"/>
</dbReference>
<sequence length="484" mass="53590">MIQDSNMQIIEQHPYVEQVVSPLPGDSVVGEALGDDATLEFLENEIMKVGSLAHTDIDWNRVESDALTILSDRSKDLKVLGFLLIALQRGGDGERFALSLYLLHRVLDEWWEQAWPYPGDKGKRARKMMFTQMLQRASKGVDALAFDGSVGDGRAFCLELLARLMDQAAGRELPEESLQDLKRAVEKLPRVNDATAAPEPRSPAGSVSQDSGTETPEQKPASSKPSLGALTLDPGDERATRQSLLKVADMLTETGPDQPLGYQIRRYAIWQNITTVPPTRDGKRTDLAAVSADRVADYREALEKSADLTLWQKIEQSLSVSPFWLDGHWLSARVATALGHHACAEAIRVSAKEFVERLTQLPELTFNDGTPFLSCEAEEWLWSAPATSGSAGSANAWEQAYDKARDLVSQKELAAGMQLLEDGLAEVREPRDRFYWRLASARLMKDAGLKSLAAQQVQDLQTQVRGLALEDWEPALIRQLEKLG</sequence>
<evidence type="ECO:0000256" key="1">
    <source>
        <dbReference type="SAM" id="MobiDB-lite"/>
    </source>
</evidence>
<feature type="region of interest" description="Disordered" evidence="1">
    <location>
        <begin position="191"/>
        <end position="235"/>
    </location>
</feature>
<reference evidence="3 4" key="1">
    <citation type="journal article" date="2010" name="Stand. Genomic Sci.">
        <title>Complete genome sequence of Marinobacter adhaerens type strain (HP15), a diatom-interacting marine microorganism.</title>
        <authorList>
            <person name="Gardes A."/>
            <person name="Kaeppel E."/>
            <person name="Shehzad A."/>
            <person name="Seebah S."/>
            <person name="Teeling H."/>
            <person name="Yarza P."/>
            <person name="Glockner F.O."/>
            <person name="Grossart H.P."/>
            <person name="Ullrich M.S."/>
        </authorList>
    </citation>
    <scope>NUCLEOTIDE SEQUENCE [LARGE SCALE GENOMIC DNA]</scope>
    <source>
        <strain evidence="4">DSM 23420 / HP15</strain>
    </source>
</reference>
<dbReference type="Pfam" id="PF06812">
    <property type="entry name" value="ImpA_N"/>
    <property type="match status" value="1"/>
</dbReference>
<dbReference type="PATRIC" id="fig|225937.3.peg.3490"/>
<proteinExistence type="predicted"/>
<dbReference type="Proteomes" id="UP000007077">
    <property type="component" value="Chromosome"/>
</dbReference>
<dbReference type="AlphaFoldDB" id="E4PFF7"/>
<dbReference type="EMBL" id="CP001978">
    <property type="protein sequence ID" value="ADP99228.1"/>
    <property type="molecule type" value="Genomic_DNA"/>
</dbReference>
<dbReference type="NCBIfam" id="TIGR03362">
    <property type="entry name" value="VI_chp_7"/>
    <property type="match status" value="1"/>
</dbReference>
<dbReference type="InterPro" id="IPR010657">
    <property type="entry name" value="ImpA_N"/>
</dbReference>
<dbReference type="InterPro" id="IPR017739">
    <property type="entry name" value="T6SS-assoc_VCA0119"/>
</dbReference>
<evidence type="ECO:0000313" key="4">
    <source>
        <dbReference type="Proteomes" id="UP000007077"/>
    </source>
</evidence>
<dbReference type="HOGENOM" id="CLU_029347_1_1_6"/>
<gene>
    <name evidence="3" type="ordered locus">HP15_3464</name>
</gene>
<protein>
    <submittedName>
        <fullName evidence="3">ImpA domain protein</fullName>
    </submittedName>
</protein>
<dbReference type="Pfam" id="PF16989">
    <property type="entry name" value="T6SS_VasJ"/>
    <property type="match status" value="1"/>
</dbReference>
<feature type="domain" description="ImpA N-terminal" evidence="2">
    <location>
        <begin position="21"/>
        <end position="133"/>
    </location>
</feature>
<evidence type="ECO:0000313" key="3">
    <source>
        <dbReference type="EMBL" id="ADP99228.1"/>
    </source>
</evidence>
<feature type="compositionally biased region" description="Polar residues" evidence="1">
    <location>
        <begin position="205"/>
        <end position="225"/>
    </location>
</feature>
<dbReference type="PANTHER" id="PTHR37024">
    <property type="entry name" value="TYPE VI SECRETION SYSTEM DUF2094 AND IMPA-RELATED DOMAIN PROTEIN"/>
    <property type="match status" value="1"/>
</dbReference>
<name>E4PFF7_MARAH</name>
<reference evidence="4" key="2">
    <citation type="submission" date="2010-02" db="EMBL/GenBank/DDBJ databases">
        <title>Complete genome sequence of Marinobacter adhaerens type strain (HP15).</title>
        <authorList>
            <person name="Gaerdes A.A.M."/>
            <person name="Kaeppel E."/>
            <person name="Shezad A."/>
            <person name="Seebah S."/>
            <person name="Teeling H."/>
            <person name="Yarza P."/>
            <person name="Gloeckner F.O."/>
            <person name="Ullrich M.S."/>
        </authorList>
    </citation>
    <scope>NUCLEOTIDE SEQUENCE [LARGE SCALE GENOMIC DNA]</scope>
    <source>
        <strain evidence="4">DSM 23420 / HP15</strain>
    </source>
</reference>
<accession>E4PFF7</accession>
<dbReference type="KEGG" id="mad:HP15_3464"/>